<feature type="domain" description="Methylated-DNA-[protein]-cysteine S-methyltransferase DNA binding" evidence="13">
    <location>
        <begin position="85"/>
        <end position="166"/>
    </location>
</feature>
<dbReference type="CDD" id="cd06445">
    <property type="entry name" value="ATase"/>
    <property type="match status" value="1"/>
</dbReference>
<dbReference type="PANTHER" id="PTHR46460:SF1">
    <property type="entry name" value="METHYLATED-DNA--PROTEIN-CYSTEINE METHYLTRANSFERASE"/>
    <property type="match status" value="1"/>
</dbReference>
<keyword evidence="8" id="KW-0227">DNA damage</keyword>
<evidence type="ECO:0000256" key="2">
    <source>
        <dbReference type="ARBA" id="ARBA00003317"/>
    </source>
</evidence>
<dbReference type="GO" id="GO:0032259">
    <property type="term" value="P:methylation"/>
    <property type="evidence" value="ECO:0007669"/>
    <property type="project" value="UniProtKB-KW"/>
</dbReference>
<dbReference type="Proteomes" id="UP000886998">
    <property type="component" value="Unassembled WGS sequence"/>
</dbReference>
<proteinExistence type="inferred from homology"/>
<evidence type="ECO:0000256" key="5">
    <source>
        <dbReference type="ARBA" id="ARBA00015377"/>
    </source>
</evidence>
<name>A0A8X7CIS3_9ARAC</name>
<dbReference type="GO" id="GO:0003908">
    <property type="term" value="F:methylated-DNA-[protein]-cysteine S-methyltransferase activity"/>
    <property type="evidence" value="ECO:0007669"/>
    <property type="project" value="UniProtKB-EC"/>
</dbReference>
<evidence type="ECO:0000256" key="7">
    <source>
        <dbReference type="ARBA" id="ARBA00022679"/>
    </source>
</evidence>
<dbReference type="Pfam" id="PF01035">
    <property type="entry name" value="DNA_binding_1"/>
    <property type="match status" value="1"/>
</dbReference>
<gene>
    <name evidence="14" type="primary">Mgmt</name>
    <name evidence="14" type="ORF">TNIN_50111</name>
</gene>
<sequence length="228" mass="24929">MNFCRTSEYNVKFPIGDLKISYCERGIHSIENKTDITFKQTPLEFSSSALKETIQWLKYYFDSNFEVTQKSVPPICPSVFISKGEFKGRVWKTLMRTAPPGHTVSYGELAMACGSAGASRAVGTAMATNPLLLVVPCHRVVRANRSIGAFSGGNGIKKWLLTHEGVQFQGDMVQNEIKNSHSDPGAQQSRTLSSFMTADDPGKLRNCSKGLSSPGGIKSRIGMAPFPL</sequence>
<dbReference type="GO" id="GO:0005654">
    <property type="term" value="C:nucleoplasm"/>
    <property type="evidence" value="ECO:0007669"/>
    <property type="project" value="TreeGrafter"/>
</dbReference>
<dbReference type="InterPro" id="IPR001497">
    <property type="entry name" value="MethylDNA_cys_MeTrfase_AS"/>
</dbReference>
<keyword evidence="9" id="KW-0234">DNA repair</keyword>
<protein>
    <recommendedName>
        <fullName evidence="5">Methylated-DNA--protein-cysteine methyltransferase</fullName>
        <ecNumber evidence="4">2.1.1.63</ecNumber>
    </recommendedName>
    <alternativeName>
        <fullName evidence="10">6-O-methylguanine-DNA methyltransferase</fullName>
    </alternativeName>
    <alternativeName>
        <fullName evidence="11">O-6-methylguanine-DNA-alkyltransferase</fullName>
    </alternativeName>
</protein>
<evidence type="ECO:0000256" key="8">
    <source>
        <dbReference type="ARBA" id="ARBA00022763"/>
    </source>
</evidence>
<evidence type="ECO:0000259" key="13">
    <source>
        <dbReference type="Pfam" id="PF01035"/>
    </source>
</evidence>
<evidence type="ECO:0000256" key="11">
    <source>
        <dbReference type="ARBA" id="ARBA00031621"/>
    </source>
</evidence>
<keyword evidence="7" id="KW-0808">Transferase</keyword>
<keyword evidence="15" id="KW-1185">Reference proteome</keyword>
<reference evidence="14" key="1">
    <citation type="submission" date="2020-08" db="EMBL/GenBank/DDBJ databases">
        <title>Multicomponent nature underlies the extraordinary mechanical properties of spider dragline silk.</title>
        <authorList>
            <person name="Kono N."/>
            <person name="Nakamura H."/>
            <person name="Mori M."/>
            <person name="Yoshida Y."/>
            <person name="Ohtoshi R."/>
            <person name="Malay A.D."/>
            <person name="Moran D.A.P."/>
            <person name="Tomita M."/>
            <person name="Numata K."/>
            <person name="Arakawa K."/>
        </authorList>
    </citation>
    <scope>NUCLEOTIDE SEQUENCE</scope>
</reference>
<comment type="similarity">
    <text evidence="3">Belongs to the MGMT family.</text>
</comment>
<comment type="catalytic activity">
    <reaction evidence="1">
        <text>a 4-O-methyl-thymidine in DNA + L-cysteinyl-[protein] = a thymidine in DNA + S-methyl-L-cysteinyl-[protein]</text>
        <dbReference type="Rhea" id="RHEA:53428"/>
        <dbReference type="Rhea" id="RHEA-COMP:10131"/>
        <dbReference type="Rhea" id="RHEA-COMP:10132"/>
        <dbReference type="Rhea" id="RHEA-COMP:13555"/>
        <dbReference type="Rhea" id="RHEA-COMP:13556"/>
        <dbReference type="ChEBI" id="CHEBI:29950"/>
        <dbReference type="ChEBI" id="CHEBI:82612"/>
        <dbReference type="ChEBI" id="CHEBI:137386"/>
        <dbReference type="ChEBI" id="CHEBI:137387"/>
        <dbReference type="EC" id="2.1.1.63"/>
    </reaction>
</comment>
<dbReference type="InterPro" id="IPR036631">
    <property type="entry name" value="MGMT_N_sf"/>
</dbReference>
<evidence type="ECO:0000256" key="10">
    <source>
        <dbReference type="ARBA" id="ARBA00030795"/>
    </source>
</evidence>
<evidence type="ECO:0000256" key="1">
    <source>
        <dbReference type="ARBA" id="ARBA00001286"/>
    </source>
</evidence>
<dbReference type="EC" id="2.1.1.63" evidence="4"/>
<dbReference type="AlphaFoldDB" id="A0A8X7CIS3"/>
<comment type="function">
    <text evidence="2">Involved in the cellular defense against the biological effects of O6-methylguanine (O6-MeG) and O4-methylthymine (O4-MeT) in DNA. Repairs the methylated nucleobase in DNA by stoichiometrically transferring the methyl group to a cysteine residue in the enzyme. This is a suicide reaction: the enzyme is irreversibly inactivated.</text>
</comment>
<comment type="caution">
    <text evidence="14">The sequence shown here is derived from an EMBL/GenBank/DDBJ whole genome shotgun (WGS) entry which is preliminary data.</text>
</comment>
<keyword evidence="6 14" id="KW-0489">Methyltransferase</keyword>
<dbReference type="EMBL" id="BMAV01020845">
    <property type="protein sequence ID" value="GFY74614.1"/>
    <property type="molecule type" value="Genomic_DNA"/>
</dbReference>
<dbReference type="SUPFAM" id="SSF46767">
    <property type="entry name" value="Methylated DNA-protein cysteine methyltransferase, C-terminal domain"/>
    <property type="match status" value="1"/>
</dbReference>
<evidence type="ECO:0000313" key="14">
    <source>
        <dbReference type="EMBL" id="GFY74614.1"/>
    </source>
</evidence>
<dbReference type="OrthoDB" id="1907495at2759"/>
<evidence type="ECO:0000256" key="9">
    <source>
        <dbReference type="ARBA" id="ARBA00023204"/>
    </source>
</evidence>
<evidence type="ECO:0000313" key="15">
    <source>
        <dbReference type="Proteomes" id="UP000886998"/>
    </source>
</evidence>
<accession>A0A8X7CIS3</accession>
<dbReference type="GO" id="GO:0006281">
    <property type="term" value="P:DNA repair"/>
    <property type="evidence" value="ECO:0007669"/>
    <property type="project" value="UniProtKB-KW"/>
</dbReference>
<dbReference type="Gene3D" id="3.30.160.70">
    <property type="entry name" value="Methylated DNA-protein cysteine methyltransferase domain"/>
    <property type="match status" value="1"/>
</dbReference>
<evidence type="ECO:0000256" key="12">
    <source>
        <dbReference type="ARBA" id="ARBA00049348"/>
    </source>
</evidence>
<dbReference type="Gene3D" id="1.10.10.10">
    <property type="entry name" value="Winged helix-like DNA-binding domain superfamily/Winged helix DNA-binding domain"/>
    <property type="match status" value="1"/>
</dbReference>
<evidence type="ECO:0000256" key="6">
    <source>
        <dbReference type="ARBA" id="ARBA00022603"/>
    </source>
</evidence>
<dbReference type="InterPro" id="IPR014048">
    <property type="entry name" value="MethylDNA_cys_MeTrfase_DNA-bd"/>
</dbReference>
<dbReference type="InterPro" id="IPR036388">
    <property type="entry name" value="WH-like_DNA-bd_sf"/>
</dbReference>
<evidence type="ECO:0000256" key="4">
    <source>
        <dbReference type="ARBA" id="ARBA00011918"/>
    </source>
</evidence>
<dbReference type="PROSITE" id="PS00374">
    <property type="entry name" value="MGMT"/>
    <property type="match status" value="1"/>
</dbReference>
<dbReference type="FunFam" id="1.10.10.10:FF:000214">
    <property type="entry name" value="Methylated-DNA--protein-cysteine methyltransferase"/>
    <property type="match status" value="1"/>
</dbReference>
<dbReference type="SUPFAM" id="SSF53155">
    <property type="entry name" value="Methylated DNA-protein cysteine methyltransferase domain"/>
    <property type="match status" value="1"/>
</dbReference>
<dbReference type="NCBIfam" id="TIGR00589">
    <property type="entry name" value="ogt"/>
    <property type="match status" value="1"/>
</dbReference>
<dbReference type="InterPro" id="IPR036217">
    <property type="entry name" value="MethylDNA_cys_MeTrfase_DNAb"/>
</dbReference>
<dbReference type="PANTHER" id="PTHR46460">
    <property type="entry name" value="METHYLATED-DNA--PROTEIN-CYSTEINE METHYLTRANSFERASE"/>
    <property type="match status" value="1"/>
</dbReference>
<evidence type="ECO:0000256" key="3">
    <source>
        <dbReference type="ARBA" id="ARBA00008711"/>
    </source>
</evidence>
<organism evidence="14 15">
    <name type="scientific">Trichonephila inaurata madagascariensis</name>
    <dbReference type="NCBI Taxonomy" id="2747483"/>
    <lineage>
        <taxon>Eukaryota</taxon>
        <taxon>Metazoa</taxon>
        <taxon>Ecdysozoa</taxon>
        <taxon>Arthropoda</taxon>
        <taxon>Chelicerata</taxon>
        <taxon>Arachnida</taxon>
        <taxon>Araneae</taxon>
        <taxon>Araneomorphae</taxon>
        <taxon>Entelegynae</taxon>
        <taxon>Araneoidea</taxon>
        <taxon>Nephilidae</taxon>
        <taxon>Trichonephila</taxon>
        <taxon>Trichonephila inaurata</taxon>
    </lineage>
</organism>
<comment type="catalytic activity">
    <reaction evidence="12">
        <text>a 6-O-methyl-2'-deoxyguanosine in DNA + L-cysteinyl-[protein] = S-methyl-L-cysteinyl-[protein] + a 2'-deoxyguanosine in DNA</text>
        <dbReference type="Rhea" id="RHEA:24000"/>
        <dbReference type="Rhea" id="RHEA-COMP:10131"/>
        <dbReference type="Rhea" id="RHEA-COMP:10132"/>
        <dbReference type="Rhea" id="RHEA-COMP:11367"/>
        <dbReference type="Rhea" id="RHEA-COMP:11368"/>
        <dbReference type="ChEBI" id="CHEBI:29950"/>
        <dbReference type="ChEBI" id="CHEBI:82612"/>
        <dbReference type="ChEBI" id="CHEBI:85445"/>
        <dbReference type="ChEBI" id="CHEBI:85448"/>
        <dbReference type="EC" id="2.1.1.63"/>
    </reaction>
</comment>